<evidence type="ECO:0000313" key="4">
    <source>
        <dbReference type="Proteomes" id="UP000774617"/>
    </source>
</evidence>
<keyword evidence="2" id="KW-1133">Transmembrane helix</keyword>
<evidence type="ECO:0000256" key="2">
    <source>
        <dbReference type="SAM" id="Phobius"/>
    </source>
</evidence>
<organism evidence="3 4">
    <name type="scientific">Macrophomina phaseolina</name>
    <dbReference type="NCBI Taxonomy" id="35725"/>
    <lineage>
        <taxon>Eukaryota</taxon>
        <taxon>Fungi</taxon>
        <taxon>Dikarya</taxon>
        <taxon>Ascomycota</taxon>
        <taxon>Pezizomycotina</taxon>
        <taxon>Dothideomycetes</taxon>
        <taxon>Dothideomycetes incertae sedis</taxon>
        <taxon>Botryosphaeriales</taxon>
        <taxon>Botryosphaeriaceae</taxon>
        <taxon>Macrophomina</taxon>
    </lineage>
</organism>
<feature type="transmembrane region" description="Helical" evidence="2">
    <location>
        <begin position="6"/>
        <end position="26"/>
    </location>
</feature>
<dbReference type="Proteomes" id="UP000774617">
    <property type="component" value="Unassembled WGS sequence"/>
</dbReference>
<feature type="compositionally biased region" description="Basic residues" evidence="1">
    <location>
        <begin position="40"/>
        <end position="57"/>
    </location>
</feature>
<proteinExistence type="predicted"/>
<reference evidence="3 4" key="1">
    <citation type="journal article" date="2021" name="Nat. Commun.">
        <title>Genetic determinants of endophytism in the Arabidopsis root mycobiome.</title>
        <authorList>
            <person name="Mesny F."/>
            <person name="Miyauchi S."/>
            <person name="Thiergart T."/>
            <person name="Pickel B."/>
            <person name="Atanasova L."/>
            <person name="Karlsson M."/>
            <person name="Huettel B."/>
            <person name="Barry K.W."/>
            <person name="Haridas S."/>
            <person name="Chen C."/>
            <person name="Bauer D."/>
            <person name="Andreopoulos W."/>
            <person name="Pangilinan J."/>
            <person name="LaButti K."/>
            <person name="Riley R."/>
            <person name="Lipzen A."/>
            <person name="Clum A."/>
            <person name="Drula E."/>
            <person name="Henrissat B."/>
            <person name="Kohler A."/>
            <person name="Grigoriev I.V."/>
            <person name="Martin F.M."/>
            <person name="Hacquard S."/>
        </authorList>
    </citation>
    <scope>NUCLEOTIDE SEQUENCE [LARGE SCALE GENOMIC DNA]</scope>
    <source>
        <strain evidence="3 4">MPI-SDFR-AT-0080</strain>
    </source>
</reference>
<sequence>MEIAGTVGLALLGLFLLILILLILIYRRANAAVASNAAAAHHHHHHHHHHRRRAHARARGIELQLVPAATHRSPSPYRGEFVHERPSPLLGSLSRPRPARAASQGWTSLTPAPPAYVGRGGEGGETGREEGEWVVAEPPPAYTERPAWNERRVVFS</sequence>
<gene>
    <name evidence="3" type="ORF">B0J12DRAFT_745309</name>
</gene>
<dbReference type="EMBL" id="JAGTJR010000046">
    <property type="protein sequence ID" value="KAH7030038.1"/>
    <property type="molecule type" value="Genomic_DNA"/>
</dbReference>
<name>A0ABQ8FVZ1_9PEZI</name>
<evidence type="ECO:0000256" key="1">
    <source>
        <dbReference type="SAM" id="MobiDB-lite"/>
    </source>
</evidence>
<comment type="caution">
    <text evidence="3">The sequence shown here is derived from an EMBL/GenBank/DDBJ whole genome shotgun (WGS) entry which is preliminary data.</text>
</comment>
<keyword evidence="2" id="KW-0812">Transmembrane</keyword>
<keyword evidence="4" id="KW-1185">Reference proteome</keyword>
<protein>
    <submittedName>
        <fullName evidence="3">Uncharacterized protein</fullName>
    </submittedName>
</protein>
<feature type="region of interest" description="Disordered" evidence="1">
    <location>
        <begin position="37"/>
        <end position="57"/>
    </location>
</feature>
<evidence type="ECO:0000313" key="3">
    <source>
        <dbReference type="EMBL" id="KAH7030038.1"/>
    </source>
</evidence>
<feature type="region of interest" description="Disordered" evidence="1">
    <location>
        <begin position="102"/>
        <end position="138"/>
    </location>
</feature>
<keyword evidence="2" id="KW-0472">Membrane</keyword>
<accession>A0ABQ8FVZ1</accession>